<keyword evidence="4" id="KW-0378">Hydrolase</keyword>
<evidence type="ECO:0000256" key="2">
    <source>
        <dbReference type="ARBA" id="ARBA00022640"/>
    </source>
</evidence>
<protein>
    <recommendedName>
        <fullName evidence="8">ATP-dependent Clp protease proteolytic subunit</fullName>
    </recommendedName>
</protein>
<dbReference type="GO" id="GO:0009368">
    <property type="term" value="C:endopeptidase Clp complex"/>
    <property type="evidence" value="ECO:0007669"/>
    <property type="project" value="TreeGrafter"/>
</dbReference>
<reference evidence="9" key="1">
    <citation type="submission" date="2020-08" db="EMBL/GenBank/DDBJ databases">
        <authorList>
            <person name="Yang C."/>
        </authorList>
    </citation>
    <scope>NUCLEOTIDE SEQUENCE</scope>
</reference>
<accession>A0A8A0WQX6</accession>
<dbReference type="GO" id="GO:0009532">
    <property type="term" value="C:plastid stroma"/>
    <property type="evidence" value="ECO:0007669"/>
    <property type="project" value="UniProtKB-ARBA"/>
</dbReference>
<dbReference type="SUPFAM" id="SSF52096">
    <property type="entry name" value="ClpP/crotonase"/>
    <property type="match status" value="1"/>
</dbReference>
<dbReference type="InterPro" id="IPR023562">
    <property type="entry name" value="ClpP/TepA"/>
</dbReference>
<dbReference type="PANTHER" id="PTHR10381:SF15">
    <property type="entry name" value="CHLOROPLASTIC ATP-DEPENDENT CLP PROTEASE PROTEOLYTIC SUBUNIT 1"/>
    <property type="match status" value="1"/>
</dbReference>
<evidence type="ECO:0000256" key="7">
    <source>
        <dbReference type="PROSITE-ProRule" id="PRU10086"/>
    </source>
</evidence>
<dbReference type="Gene3D" id="3.90.226.10">
    <property type="entry name" value="2-enoyl-CoA Hydratase, Chain A, domain 1"/>
    <property type="match status" value="1"/>
</dbReference>
<dbReference type="PROSITE" id="PS00382">
    <property type="entry name" value="CLP_PROTEASE_HIS"/>
    <property type="match status" value="1"/>
</dbReference>
<dbReference type="EMBL" id="MT872640">
    <property type="protein sequence ID" value="QSQ71626.1"/>
    <property type="molecule type" value="Genomic_DNA"/>
</dbReference>
<dbReference type="InterPro" id="IPR029045">
    <property type="entry name" value="ClpP/crotonase-like_dom_sf"/>
</dbReference>
<dbReference type="AlphaFoldDB" id="A0A8A0WQX6"/>
<keyword evidence="3 9" id="KW-0645">Protease</keyword>
<dbReference type="GO" id="GO:0004176">
    <property type="term" value="F:ATP-dependent peptidase activity"/>
    <property type="evidence" value="ECO:0007669"/>
    <property type="project" value="InterPro"/>
</dbReference>
<dbReference type="GO" id="GO:0051117">
    <property type="term" value="F:ATPase binding"/>
    <property type="evidence" value="ECO:0007669"/>
    <property type="project" value="TreeGrafter"/>
</dbReference>
<sequence length="196" mass="21775">MPVGVPKVAFLVYGDEDASWVDIYNRLYRQRLLFLCQEVKSEIANQIIGLMVYLSIEDSTRDQFLFINSPGGGLIPGVGVYDALGFVPADVHTLGLGVVASMGCFILLGGTVTKRLAYPHARVMMHQPASTFFESPLDDLLLDSYELNFLRDAVAMAYVERSGKPRWVVEKDLERDVFMTPTEALAYGIIDFIGVD</sequence>
<evidence type="ECO:0000256" key="8">
    <source>
        <dbReference type="RuleBase" id="RU003567"/>
    </source>
</evidence>
<dbReference type="PANTHER" id="PTHR10381">
    <property type="entry name" value="ATP-DEPENDENT CLP PROTEASE PROTEOLYTIC SUBUNIT"/>
    <property type="match status" value="1"/>
</dbReference>
<dbReference type="Pfam" id="PF00574">
    <property type="entry name" value="CLP_protease"/>
    <property type="match status" value="1"/>
</dbReference>
<organism evidence="9">
    <name type="scientific">Syringa reticulata subsp. amurensis</name>
    <dbReference type="NCBI Taxonomy" id="149021"/>
    <lineage>
        <taxon>Eukaryota</taxon>
        <taxon>Viridiplantae</taxon>
        <taxon>Streptophyta</taxon>
        <taxon>Embryophyta</taxon>
        <taxon>Tracheophyta</taxon>
        <taxon>Spermatophyta</taxon>
        <taxon>Magnoliopsida</taxon>
        <taxon>eudicotyledons</taxon>
        <taxon>Gunneridae</taxon>
        <taxon>Pentapetalae</taxon>
        <taxon>asterids</taxon>
        <taxon>lamiids</taxon>
        <taxon>Lamiales</taxon>
        <taxon>Oleaceae</taxon>
        <taxon>Oleeae</taxon>
        <taxon>Syringa</taxon>
    </lineage>
</organism>
<evidence type="ECO:0000256" key="6">
    <source>
        <dbReference type="ARBA" id="ARBA00034021"/>
    </source>
</evidence>
<dbReference type="InterPro" id="IPR033135">
    <property type="entry name" value="ClpP_His_AS"/>
</dbReference>
<keyword evidence="9" id="KW-0150">Chloroplast</keyword>
<geneLocation type="chloroplast" evidence="9"/>
<dbReference type="PRINTS" id="PR00127">
    <property type="entry name" value="CLPPROTEASEP"/>
</dbReference>
<keyword evidence="5" id="KW-0720">Serine protease</keyword>
<keyword evidence="2 9" id="KW-0934">Plastid</keyword>
<proteinExistence type="inferred from homology"/>
<dbReference type="GO" id="GO:0004252">
    <property type="term" value="F:serine-type endopeptidase activity"/>
    <property type="evidence" value="ECO:0007669"/>
    <property type="project" value="UniProtKB-EC"/>
</dbReference>
<dbReference type="GO" id="GO:0006515">
    <property type="term" value="P:protein quality control for misfolded or incompletely synthesized proteins"/>
    <property type="evidence" value="ECO:0007669"/>
    <property type="project" value="TreeGrafter"/>
</dbReference>
<gene>
    <name evidence="9" type="primary">clpP</name>
</gene>
<evidence type="ECO:0000313" key="9">
    <source>
        <dbReference type="EMBL" id="QSQ71626.1"/>
    </source>
</evidence>
<evidence type="ECO:0000256" key="3">
    <source>
        <dbReference type="ARBA" id="ARBA00022670"/>
    </source>
</evidence>
<evidence type="ECO:0000256" key="1">
    <source>
        <dbReference type="ARBA" id="ARBA00007039"/>
    </source>
</evidence>
<name>A0A8A0WQX6_9LAMI</name>
<comment type="catalytic activity">
    <reaction evidence="6 7">
        <text>Hydrolysis of proteins to small peptides in the presence of ATP and magnesium. alpha-casein is the usual test substrate. In the absence of ATP, only oligopeptides shorter than five residues are hydrolyzed (such as succinyl-Leu-Tyr-|-NHMec, and Leu-Tyr-Leu-|-Tyr-Trp, in which cleavage of the -Tyr-|-Leu- and -Tyr-|-Trp bonds also occurs).</text>
        <dbReference type="EC" id="3.4.21.92"/>
    </reaction>
</comment>
<evidence type="ECO:0000256" key="5">
    <source>
        <dbReference type="ARBA" id="ARBA00022825"/>
    </source>
</evidence>
<feature type="active site" evidence="7">
    <location>
        <position position="126"/>
    </location>
</feature>
<comment type="similarity">
    <text evidence="1 8">Belongs to the peptidase S14 family.</text>
</comment>
<dbReference type="CDD" id="cd07017">
    <property type="entry name" value="S14_ClpP_2"/>
    <property type="match status" value="1"/>
</dbReference>
<evidence type="ECO:0000256" key="4">
    <source>
        <dbReference type="ARBA" id="ARBA00022801"/>
    </source>
</evidence>
<dbReference type="InterPro" id="IPR001907">
    <property type="entry name" value="ClpP"/>
</dbReference>